<feature type="region of interest" description="Disordered" evidence="1">
    <location>
        <begin position="127"/>
        <end position="186"/>
    </location>
</feature>
<dbReference type="PANTHER" id="PTHR14742:SF3">
    <property type="entry name" value="RIBONUCLEASE MRP PROTEIN SUBUNIT SNM1"/>
    <property type="match status" value="1"/>
</dbReference>
<sequence length="186" mass="19960">MGSPELSARLRYLNDSAHLLAATAPETSRHLMSRCNALKFDNQIDQSDAQQRPACGSCGSLMLAGWEGTLESHSERSRASKAGKSLRRPVQSRVIAYECGTCGRKTRERAKAPPAVKRHTVAASIYKSADQLGTSASPSTNTPSTNSSSKKRAKTRKGGLAAILAQKNTASTSGSRFDLMDFMKKA</sequence>
<evidence type="ECO:0000313" key="3">
    <source>
        <dbReference type="Proteomes" id="UP000184330"/>
    </source>
</evidence>
<protein>
    <recommendedName>
        <fullName evidence="4">RNAse P Rpr2/Rpp21 subunit domain protein</fullName>
    </recommendedName>
</protein>
<dbReference type="EMBL" id="FJOG01000002">
    <property type="protein sequence ID" value="CZR51843.1"/>
    <property type="molecule type" value="Genomic_DNA"/>
</dbReference>
<dbReference type="GO" id="GO:0008033">
    <property type="term" value="P:tRNA processing"/>
    <property type="evidence" value="ECO:0007669"/>
    <property type="project" value="TreeGrafter"/>
</dbReference>
<evidence type="ECO:0008006" key="4">
    <source>
        <dbReference type="Google" id="ProtNLM"/>
    </source>
</evidence>
<proteinExistence type="predicted"/>
<dbReference type="Pfam" id="PF04032">
    <property type="entry name" value="Rpr2"/>
    <property type="match status" value="1"/>
</dbReference>
<reference evidence="2 3" key="1">
    <citation type="submission" date="2016-03" db="EMBL/GenBank/DDBJ databases">
        <authorList>
            <person name="Ploux O."/>
        </authorList>
    </citation>
    <scope>NUCLEOTIDE SEQUENCE [LARGE SCALE GENOMIC DNA]</scope>
    <source>
        <strain evidence="2 3">UAMH 11012</strain>
    </source>
</reference>
<dbReference type="OrthoDB" id="438080at2759"/>
<dbReference type="GO" id="GO:0005655">
    <property type="term" value="C:nucleolar ribonuclease P complex"/>
    <property type="evidence" value="ECO:0007669"/>
    <property type="project" value="TreeGrafter"/>
</dbReference>
<dbReference type="PANTHER" id="PTHR14742">
    <property type="entry name" value="RIBONUCLEASE P SUBUNIT P21"/>
    <property type="match status" value="1"/>
</dbReference>
<dbReference type="Proteomes" id="UP000184330">
    <property type="component" value="Unassembled WGS sequence"/>
</dbReference>
<feature type="compositionally biased region" description="Polar residues" evidence="1">
    <location>
        <begin position="166"/>
        <end position="175"/>
    </location>
</feature>
<dbReference type="InterPro" id="IPR007175">
    <property type="entry name" value="Rpr2/Snm1/Rpp21"/>
</dbReference>
<gene>
    <name evidence="2" type="ORF">PAC_01720</name>
</gene>
<feature type="compositionally biased region" description="Low complexity" evidence="1">
    <location>
        <begin position="134"/>
        <end position="148"/>
    </location>
</feature>
<dbReference type="AlphaFoldDB" id="A0A1L7WGH3"/>
<evidence type="ECO:0000313" key="2">
    <source>
        <dbReference type="EMBL" id="CZR51843.1"/>
    </source>
</evidence>
<accession>A0A1L7WGH3</accession>
<name>A0A1L7WGH3_9HELO</name>
<dbReference type="STRING" id="576137.A0A1L7WGH3"/>
<organism evidence="2 3">
    <name type="scientific">Phialocephala subalpina</name>
    <dbReference type="NCBI Taxonomy" id="576137"/>
    <lineage>
        <taxon>Eukaryota</taxon>
        <taxon>Fungi</taxon>
        <taxon>Dikarya</taxon>
        <taxon>Ascomycota</taxon>
        <taxon>Pezizomycotina</taxon>
        <taxon>Leotiomycetes</taxon>
        <taxon>Helotiales</taxon>
        <taxon>Mollisiaceae</taxon>
        <taxon>Phialocephala</taxon>
        <taxon>Phialocephala fortinii species complex</taxon>
    </lineage>
</organism>
<keyword evidence="3" id="KW-1185">Reference proteome</keyword>
<evidence type="ECO:0000256" key="1">
    <source>
        <dbReference type="SAM" id="MobiDB-lite"/>
    </source>
</evidence>